<proteinExistence type="predicted"/>
<feature type="region of interest" description="Disordered" evidence="1">
    <location>
        <begin position="1"/>
        <end position="50"/>
    </location>
</feature>
<name>A0A8J4U1J1_CLAMG</name>
<keyword evidence="3" id="KW-1185">Reference proteome</keyword>
<reference evidence="2" key="1">
    <citation type="submission" date="2020-07" db="EMBL/GenBank/DDBJ databases">
        <title>Clarias magur genome sequencing, assembly and annotation.</title>
        <authorList>
            <person name="Kushwaha B."/>
            <person name="Kumar R."/>
            <person name="Das P."/>
            <person name="Joshi C.G."/>
            <person name="Kumar D."/>
            <person name="Nagpure N.S."/>
            <person name="Pandey M."/>
            <person name="Agarwal S."/>
            <person name="Srivastava S."/>
            <person name="Singh M."/>
            <person name="Sahoo L."/>
            <person name="Jayasankar P."/>
            <person name="Meher P.K."/>
            <person name="Koringa P.G."/>
            <person name="Iquebal M.A."/>
            <person name="Das S.P."/>
            <person name="Bit A."/>
            <person name="Patnaik S."/>
            <person name="Patel N."/>
            <person name="Shah T.M."/>
            <person name="Hinsu A."/>
            <person name="Jena J.K."/>
        </authorList>
    </citation>
    <scope>NUCLEOTIDE SEQUENCE</scope>
    <source>
        <strain evidence="2">CIFAMagur01</strain>
        <tissue evidence="2">Testis</tissue>
    </source>
</reference>
<dbReference type="Proteomes" id="UP000727407">
    <property type="component" value="Unassembled WGS sequence"/>
</dbReference>
<comment type="caution">
    <text evidence="2">The sequence shown here is derived from an EMBL/GenBank/DDBJ whole genome shotgun (WGS) entry which is preliminary data.</text>
</comment>
<protein>
    <submittedName>
        <fullName evidence="2">3-isopropylmalate dehydratase large subunit</fullName>
    </submittedName>
</protein>
<feature type="compositionally biased region" description="Pro residues" evidence="1">
    <location>
        <begin position="27"/>
        <end position="38"/>
    </location>
</feature>
<evidence type="ECO:0000313" key="2">
    <source>
        <dbReference type="EMBL" id="KAF5887619.1"/>
    </source>
</evidence>
<evidence type="ECO:0000313" key="3">
    <source>
        <dbReference type="Proteomes" id="UP000727407"/>
    </source>
</evidence>
<organism evidence="2 3">
    <name type="scientific">Clarias magur</name>
    <name type="common">Asian catfish</name>
    <name type="synonym">Macropteronotus magur</name>
    <dbReference type="NCBI Taxonomy" id="1594786"/>
    <lineage>
        <taxon>Eukaryota</taxon>
        <taxon>Metazoa</taxon>
        <taxon>Chordata</taxon>
        <taxon>Craniata</taxon>
        <taxon>Vertebrata</taxon>
        <taxon>Euteleostomi</taxon>
        <taxon>Actinopterygii</taxon>
        <taxon>Neopterygii</taxon>
        <taxon>Teleostei</taxon>
        <taxon>Ostariophysi</taxon>
        <taxon>Siluriformes</taxon>
        <taxon>Clariidae</taxon>
        <taxon>Clarias</taxon>
    </lineage>
</organism>
<dbReference type="AlphaFoldDB" id="A0A8J4U1J1"/>
<evidence type="ECO:0000256" key="1">
    <source>
        <dbReference type="SAM" id="MobiDB-lite"/>
    </source>
</evidence>
<accession>A0A8J4U1J1</accession>
<feature type="compositionally biased region" description="Polar residues" evidence="1">
    <location>
        <begin position="1"/>
        <end position="14"/>
    </location>
</feature>
<dbReference type="EMBL" id="QNUK01001086">
    <property type="protein sequence ID" value="KAF5887619.1"/>
    <property type="molecule type" value="Genomic_DNA"/>
</dbReference>
<feature type="non-terminal residue" evidence="2">
    <location>
        <position position="101"/>
    </location>
</feature>
<sequence>MQSGTGQISQSLQCDKTDPDLDGCPPRTCPQPTAPDCPQPHHTAHTETPVLTSPVSSYIGETEAGRGRGTARLWKMLMVGLVGSDGKKNPRAQTMELENRS</sequence>
<gene>
    <name evidence="2" type="primary">leuC</name>
    <name evidence="2" type="ORF">DAT39_022203</name>
</gene>